<evidence type="ECO:0000313" key="2">
    <source>
        <dbReference type="EMBL" id="PLW86639.1"/>
    </source>
</evidence>
<protein>
    <submittedName>
        <fullName evidence="2">Cupin domain-containing protein</fullName>
    </submittedName>
</protein>
<dbReference type="Pfam" id="PF05899">
    <property type="entry name" value="Cupin_3"/>
    <property type="match status" value="1"/>
</dbReference>
<sequence>MAITQLKQCNNIPTADLDNWGPVELPIGDQVSQLAGLVICENADGSEAGIWECTPGTWTRQIMDAELSTFLRGRAIFHPESGEPIHISAGDTLYFDANSRGTWEVIETVRKAYLTYKNADTA</sequence>
<keyword evidence="3" id="KW-1185">Reference proteome</keyword>
<dbReference type="InterPro" id="IPR008579">
    <property type="entry name" value="UGlyAH_Cupin_dom"/>
</dbReference>
<gene>
    <name evidence="2" type="ORF">C0029_09600</name>
</gene>
<dbReference type="Gene3D" id="2.60.120.10">
    <property type="entry name" value="Jelly Rolls"/>
    <property type="match status" value="1"/>
</dbReference>
<dbReference type="AlphaFoldDB" id="A0AAP8SNL3"/>
<dbReference type="PANTHER" id="PTHR40943:SF1">
    <property type="entry name" value="CYTOPLASMIC PROTEIN"/>
    <property type="match status" value="1"/>
</dbReference>
<dbReference type="Proteomes" id="UP000235162">
    <property type="component" value="Unassembled WGS sequence"/>
</dbReference>
<dbReference type="PANTHER" id="PTHR40943">
    <property type="entry name" value="CYTOPLASMIC PROTEIN-RELATED"/>
    <property type="match status" value="1"/>
</dbReference>
<dbReference type="InterPro" id="IPR011051">
    <property type="entry name" value="RmlC_Cupin_sf"/>
</dbReference>
<dbReference type="InterPro" id="IPR014710">
    <property type="entry name" value="RmlC-like_jellyroll"/>
</dbReference>
<dbReference type="RefSeq" id="WP_084199335.1">
    <property type="nucleotide sequence ID" value="NZ_BMYL01000002.1"/>
</dbReference>
<feature type="domain" description="(S)-ureidoglycine aminohydrolase cupin" evidence="1">
    <location>
        <begin position="43"/>
        <end position="113"/>
    </location>
</feature>
<proteinExistence type="predicted"/>
<dbReference type="SUPFAM" id="SSF51182">
    <property type="entry name" value="RmlC-like cupins"/>
    <property type="match status" value="1"/>
</dbReference>
<evidence type="ECO:0000313" key="3">
    <source>
        <dbReference type="Proteomes" id="UP000235162"/>
    </source>
</evidence>
<dbReference type="KEGG" id="hja:BST95_10570"/>
<name>A0AAP8SNL3_9GAMM</name>
<dbReference type="CDD" id="cd02227">
    <property type="entry name" value="cupin_TM1112-like"/>
    <property type="match status" value="1"/>
</dbReference>
<evidence type="ECO:0000259" key="1">
    <source>
        <dbReference type="Pfam" id="PF05899"/>
    </source>
</evidence>
<dbReference type="EMBL" id="PKUR01000002">
    <property type="protein sequence ID" value="PLW86639.1"/>
    <property type="molecule type" value="Genomic_DNA"/>
</dbReference>
<reference evidence="2 3" key="1">
    <citation type="submission" date="2018-01" db="EMBL/GenBank/DDBJ databases">
        <title>The draft genome sequence of Halioglobus japonicus S1-36.</title>
        <authorList>
            <person name="Du Z.-J."/>
            <person name="Shi M.-J."/>
        </authorList>
    </citation>
    <scope>NUCLEOTIDE SEQUENCE [LARGE SCALE GENOMIC DNA]</scope>
    <source>
        <strain evidence="2 3">S1-36</strain>
    </source>
</reference>
<accession>A0AAP8SNL3</accession>
<comment type="caution">
    <text evidence="2">The sequence shown here is derived from an EMBL/GenBank/DDBJ whole genome shotgun (WGS) entry which is preliminary data.</text>
</comment>
<organism evidence="2 3">
    <name type="scientific">Halioglobus japonicus</name>
    <dbReference type="NCBI Taxonomy" id="930805"/>
    <lineage>
        <taxon>Bacteria</taxon>
        <taxon>Pseudomonadati</taxon>
        <taxon>Pseudomonadota</taxon>
        <taxon>Gammaproteobacteria</taxon>
        <taxon>Cellvibrionales</taxon>
        <taxon>Halieaceae</taxon>
        <taxon>Halioglobus</taxon>
    </lineage>
</organism>